<accession>A0ABU6R5K8</accession>
<gene>
    <name evidence="1" type="ORF">PIB30_003264</name>
</gene>
<protein>
    <submittedName>
        <fullName evidence="1">Uncharacterized protein</fullName>
    </submittedName>
</protein>
<evidence type="ECO:0000313" key="1">
    <source>
        <dbReference type="EMBL" id="MED6118519.1"/>
    </source>
</evidence>
<reference evidence="1 2" key="1">
    <citation type="journal article" date="2023" name="Plants (Basel)">
        <title>Bridging the Gap: Combining Genomics and Transcriptomics Approaches to Understand Stylosanthes scabra, an Orphan Legume from the Brazilian Caatinga.</title>
        <authorList>
            <person name="Ferreira-Neto J.R.C."/>
            <person name="da Silva M.D."/>
            <person name="Binneck E."/>
            <person name="de Melo N.F."/>
            <person name="da Silva R.H."/>
            <person name="de Melo A.L.T.M."/>
            <person name="Pandolfi V."/>
            <person name="Bustamante F.O."/>
            <person name="Brasileiro-Vidal A.C."/>
            <person name="Benko-Iseppon A.M."/>
        </authorList>
    </citation>
    <scope>NUCLEOTIDE SEQUENCE [LARGE SCALE GENOMIC DNA]</scope>
    <source>
        <tissue evidence="1">Leaves</tissue>
    </source>
</reference>
<comment type="caution">
    <text evidence="1">The sequence shown here is derived from an EMBL/GenBank/DDBJ whole genome shotgun (WGS) entry which is preliminary data.</text>
</comment>
<dbReference type="Proteomes" id="UP001341840">
    <property type="component" value="Unassembled WGS sequence"/>
</dbReference>
<name>A0ABU6R5K8_9FABA</name>
<proteinExistence type="predicted"/>
<sequence length="88" mass="9522">MKKLTEKHYEGGEHVAQCATKVKNSKVGAEFDTSAEKRTRGGSGRRHVIGDKMMIHHGSTGTGPVNARIALPVGSDRELRVTGWGYMG</sequence>
<dbReference type="EMBL" id="JASCZI010030214">
    <property type="protein sequence ID" value="MED6118519.1"/>
    <property type="molecule type" value="Genomic_DNA"/>
</dbReference>
<keyword evidence="2" id="KW-1185">Reference proteome</keyword>
<organism evidence="1 2">
    <name type="scientific">Stylosanthes scabra</name>
    <dbReference type="NCBI Taxonomy" id="79078"/>
    <lineage>
        <taxon>Eukaryota</taxon>
        <taxon>Viridiplantae</taxon>
        <taxon>Streptophyta</taxon>
        <taxon>Embryophyta</taxon>
        <taxon>Tracheophyta</taxon>
        <taxon>Spermatophyta</taxon>
        <taxon>Magnoliopsida</taxon>
        <taxon>eudicotyledons</taxon>
        <taxon>Gunneridae</taxon>
        <taxon>Pentapetalae</taxon>
        <taxon>rosids</taxon>
        <taxon>fabids</taxon>
        <taxon>Fabales</taxon>
        <taxon>Fabaceae</taxon>
        <taxon>Papilionoideae</taxon>
        <taxon>50 kb inversion clade</taxon>
        <taxon>dalbergioids sensu lato</taxon>
        <taxon>Dalbergieae</taxon>
        <taxon>Pterocarpus clade</taxon>
        <taxon>Stylosanthes</taxon>
    </lineage>
</organism>
<evidence type="ECO:0000313" key="2">
    <source>
        <dbReference type="Proteomes" id="UP001341840"/>
    </source>
</evidence>